<dbReference type="AlphaFoldDB" id="A0AAD8NG95"/>
<dbReference type="PANTHER" id="PTHR33133:SF59">
    <property type="entry name" value="TRANSMEMBRANE PROTEIN"/>
    <property type="match status" value="1"/>
</dbReference>
<keyword evidence="3" id="KW-1185">Reference proteome</keyword>
<keyword evidence="1" id="KW-1133">Transmembrane helix</keyword>
<evidence type="ECO:0000313" key="2">
    <source>
        <dbReference type="EMBL" id="KAK1406876.1"/>
    </source>
</evidence>
<dbReference type="PANTHER" id="PTHR33133">
    <property type="entry name" value="OS08G0107100 PROTEIN-RELATED"/>
    <property type="match status" value="1"/>
</dbReference>
<sequence length="344" mass="39397">MNPTTTEDLKFLGSSSIFSQSFKTIFTNKKLFTQIILTSILPLTLIFITHMQISNHFFNKIEQNPYQILTDPILGYDTYDFDISALNTWQNFLLFKLLIVALLTAFSVPSTATVAFTIVSVYTARDVTFPKTIKIVINVWKRLTVTFLLTLLTLAAYALISSVVFFVTDVVLRSYHIRFFVFFALVLVYIYGLIRIITVLQLANVITVLEHSYGLKSIIKAIDLMKEKTYTALTIYFVLYFSLAGVVCVYMAFVMYDTERLALTWRLMIGFVCMIFILMVFLVILVSETVFYLVCKSYHGERIDLVSLTTYLSAYLNDSTTVFRTREDIQLGRAQSQPVIVEAI</sequence>
<gene>
    <name evidence="2" type="ORF">QVD17_38485</name>
</gene>
<protein>
    <submittedName>
        <fullName evidence="2">Uncharacterized protein</fullName>
    </submittedName>
</protein>
<feature type="transmembrane region" description="Helical" evidence="1">
    <location>
        <begin position="143"/>
        <end position="167"/>
    </location>
</feature>
<keyword evidence="1" id="KW-0472">Membrane</keyword>
<evidence type="ECO:0000256" key="1">
    <source>
        <dbReference type="SAM" id="Phobius"/>
    </source>
</evidence>
<dbReference type="Proteomes" id="UP001229421">
    <property type="component" value="Unassembled WGS sequence"/>
</dbReference>
<evidence type="ECO:0000313" key="3">
    <source>
        <dbReference type="Proteomes" id="UP001229421"/>
    </source>
</evidence>
<comment type="caution">
    <text evidence="2">The sequence shown here is derived from an EMBL/GenBank/DDBJ whole genome shotgun (WGS) entry which is preliminary data.</text>
</comment>
<feature type="transmembrane region" description="Helical" evidence="1">
    <location>
        <begin position="268"/>
        <end position="294"/>
    </location>
</feature>
<reference evidence="2" key="1">
    <citation type="journal article" date="2023" name="bioRxiv">
        <title>Improved chromosome-level genome assembly for marigold (Tagetes erecta).</title>
        <authorList>
            <person name="Jiang F."/>
            <person name="Yuan L."/>
            <person name="Wang S."/>
            <person name="Wang H."/>
            <person name="Xu D."/>
            <person name="Wang A."/>
            <person name="Fan W."/>
        </authorList>
    </citation>
    <scope>NUCLEOTIDE SEQUENCE</scope>
    <source>
        <strain evidence="2">WSJ</strain>
        <tissue evidence="2">Leaf</tissue>
    </source>
</reference>
<proteinExistence type="predicted"/>
<name>A0AAD8NG95_TARER</name>
<organism evidence="2 3">
    <name type="scientific">Tagetes erecta</name>
    <name type="common">African marigold</name>
    <dbReference type="NCBI Taxonomy" id="13708"/>
    <lineage>
        <taxon>Eukaryota</taxon>
        <taxon>Viridiplantae</taxon>
        <taxon>Streptophyta</taxon>
        <taxon>Embryophyta</taxon>
        <taxon>Tracheophyta</taxon>
        <taxon>Spermatophyta</taxon>
        <taxon>Magnoliopsida</taxon>
        <taxon>eudicotyledons</taxon>
        <taxon>Gunneridae</taxon>
        <taxon>Pentapetalae</taxon>
        <taxon>asterids</taxon>
        <taxon>campanulids</taxon>
        <taxon>Asterales</taxon>
        <taxon>Asteraceae</taxon>
        <taxon>Asteroideae</taxon>
        <taxon>Heliantheae alliance</taxon>
        <taxon>Tageteae</taxon>
        <taxon>Tagetes</taxon>
    </lineage>
</organism>
<feature type="transmembrane region" description="Helical" evidence="1">
    <location>
        <begin position="179"/>
        <end position="209"/>
    </location>
</feature>
<feature type="transmembrane region" description="Helical" evidence="1">
    <location>
        <begin position="97"/>
        <end position="122"/>
    </location>
</feature>
<accession>A0AAD8NG95</accession>
<feature type="transmembrane region" description="Helical" evidence="1">
    <location>
        <begin position="31"/>
        <end position="53"/>
    </location>
</feature>
<feature type="transmembrane region" description="Helical" evidence="1">
    <location>
        <begin position="230"/>
        <end position="256"/>
    </location>
</feature>
<dbReference type="EMBL" id="JAUHHV010000011">
    <property type="protein sequence ID" value="KAK1406876.1"/>
    <property type="molecule type" value="Genomic_DNA"/>
</dbReference>
<keyword evidence="1" id="KW-0812">Transmembrane</keyword>